<feature type="compositionally biased region" description="Polar residues" evidence="2">
    <location>
        <begin position="849"/>
        <end position="873"/>
    </location>
</feature>
<gene>
    <name evidence="3" type="ORF">HK100_010931</name>
</gene>
<proteinExistence type="predicted"/>
<dbReference type="AlphaFoldDB" id="A0AAD5T2L1"/>
<organism evidence="3 4">
    <name type="scientific">Physocladia obscura</name>
    <dbReference type="NCBI Taxonomy" id="109957"/>
    <lineage>
        <taxon>Eukaryota</taxon>
        <taxon>Fungi</taxon>
        <taxon>Fungi incertae sedis</taxon>
        <taxon>Chytridiomycota</taxon>
        <taxon>Chytridiomycota incertae sedis</taxon>
        <taxon>Chytridiomycetes</taxon>
        <taxon>Chytridiales</taxon>
        <taxon>Chytriomycetaceae</taxon>
        <taxon>Physocladia</taxon>
    </lineage>
</organism>
<protein>
    <submittedName>
        <fullName evidence="3">Uncharacterized protein</fullName>
    </submittedName>
</protein>
<dbReference type="Proteomes" id="UP001211907">
    <property type="component" value="Unassembled WGS sequence"/>
</dbReference>
<feature type="region of interest" description="Disordered" evidence="2">
    <location>
        <begin position="849"/>
        <end position="891"/>
    </location>
</feature>
<evidence type="ECO:0000313" key="3">
    <source>
        <dbReference type="EMBL" id="KAJ3125219.1"/>
    </source>
</evidence>
<keyword evidence="1" id="KW-0175">Coiled coil</keyword>
<comment type="caution">
    <text evidence="3">The sequence shown here is derived from an EMBL/GenBank/DDBJ whole genome shotgun (WGS) entry which is preliminary data.</text>
</comment>
<reference evidence="3" key="1">
    <citation type="submission" date="2020-05" db="EMBL/GenBank/DDBJ databases">
        <title>Phylogenomic resolution of chytrid fungi.</title>
        <authorList>
            <person name="Stajich J.E."/>
            <person name="Amses K."/>
            <person name="Simmons R."/>
            <person name="Seto K."/>
            <person name="Myers J."/>
            <person name="Bonds A."/>
            <person name="Quandt C.A."/>
            <person name="Barry K."/>
            <person name="Liu P."/>
            <person name="Grigoriev I."/>
            <person name="Longcore J.E."/>
            <person name="James T.Y."/>
        </authorList>
    </citation>
    <scope>NUCLEOTIDE SEQUENCE</scope>
    <source>
        <strain evidence="3">JEL0513</strain>
    </source>
</reference>
<accession>A0AAD5T2L1</accession>
<evidence type="ECO:0000256" key="2">
    <source>
        <dbReference type="SAM" id="MobiDB-lite"/>
    </source>
</evidence>
<evidence type="ECO:0000256" key="1">
    <source>
        <dbReference type="SAM" id="Coils"/>
    </source>
</evidence>
<keyword evidence="4" id="KW-1185">Reference proteome</keyword>
<feature type="compositionally biased region" description="Basic and acidic residues" evidence="2">
    <location>
        <begin position="490"/>
        <end position="513"/>
    </location>
</feature>
<sequence>MATTLNPPVPSVIINCSGSESSLLTNLKSEISNIKSKKSDQTYSEYVPTSSNNILIKAAKALSIKDKVRIALTEITNAKIKPEVMAIEKTVEMLRASSTVFYKNGKEMWSRESQTTDLINVDLDEIDRISREIRKDMKLSRSMMHVTCNAKMQEAQVLLYSVMSKKIQELCKKYKDELKIAKAKHINALKSEIKRVQQIYEEQSKKVIAEIEAKHIREINAKQQLLEQVSLSYGTQNQEYQTLKYKVTKLYLTLKSKNIPGFFDSNEQADAQKHAMIEMVDKLRDSIAKCDEEMRQLRPQLFQLEEEADKLTQSTRRNAVGIVITGNKSHKYLQVNGNDDDDNDASLPFMADAETREIIHAKMTQEFELHCQQITTTINNELSEVGTSSQKMIKDWETKCKSVEALFDNHKFKNIARKQQKILGLVSGMIIAQTKRNGVHFSQSCQLFGRNLRELRIAEINAFKLRFLPVLSTIIRAVQERELRSKRKKVEAETQIAKKPEKKEENLKNDDRTQQTVAEANSVEIKLVNRKRRAFTASKHVIPSISTDFAPEKIISKFERIILPEMVEEADNIVKESVEDFHAFENLSISSRGKSASFDHRYIENSSPLSLSAKANQQNQFRLHSICTLDEIVKLGWASSRGNLVNDLSLLESHLELDYGASNIFNLKESLEKHRENGLPITCDTEMPESSKKSFKSAIYKGLFGVDIKKPRHLPPLRLEVEGSSVKSSPISIMSQFNLELDKNEMQRVETLTKHRQNLEKEKQPAPLLKVTINTEQSKIKNDSTVDKFNHIRPWSVSSMRQAYKYMSDIGNSIDIDTEDSNSEAKVGGVYGISLIQNISAEYKLKNVNSKKSNQNRESSFWISQSKPRQNVPKQVPPPCITGSQIISKRK</sequence>
<feature type="compositionally biased region" description="Polar residues" evidence="2">
    <location>
        <begin position="882"/>
        <end position="891"/>
    </location>
</feature>
<feature type="region of interest" description="Disordered" evidence="2">
    <location>
        <begin position="489"/>
        <end position="514"/>
    </location>
</feature>
<dbReference type="EMBL" id="JADGJH010000624">
    <property type="protein sequence ID" value="KAJ3125219.1"/>
    <property type="molecule type" value="Genomic_DNA"/>
</dbReference>
<name>A0AAD5T2L1_9FUNG</name>
<feature type="coiled-coil region" evidence="1">
    <location>
        <begin position="164"/>
        <end position="206"/>
    </location>
</feature>
<evidence type="ECO:0000313" key="4">
    <source>
        <dbReference type="Proteomes" id="UP001211907"/>
    </source>
</evidence>